<evidence type="ECO:0000256" key="4">
    <source>
        <dbReference type="ARBA" id="ARBA00012814"/>
    </source>
</evidence>
<comment type="caution">
    <text evidence="15">The sequence shown here is derived from an EMBL/GenBank/DDBJ whole genome shotgun (WGS) entry which is preliminary data.</text>
</comment>
<evidence type="ECO:0000256" key="3">
    <source>
        <dbReference type="ARBA" id="ARBA00006703"/>
    </source>
</evidence>
<gene>
    <name evidence="15" type="ORF">CJ030_MR7G011600</name>
</gene>
<evidence type="ECO:0000256" key="8">
    <source>
        <dbReference type="ARBA" id="ARBA00022741"/>
    </source>
</evidence>
<keyword evidence="11" id="KW-0648">Protein biosynthesis</keyword>
<dbReference type="Gene3D" id="3.30.930.10">
    <property type="entry name" value="Bira Bifunctional Protein, Domain 2"/>
    <property type="match status" value="1"/>
</dbReference>
<dbReference type="Pfam" id="PF01409">
    <property type="entry name" value="tRNA-synt_2d"/>
    <property type="match status" value="1"/>
</dbReference>
<dbReference type="InterPro" id="IPR002319">
    <property type="entry name" value="Phenylalanyl-tRNA_Synthase"/>
</dbReference>
<dbReference type="Gene3D" id="1.10.10.2320">
    <property type="match status" value="1"/>
</dbReference>
<accession>A0A6A1V3I6</accession>
<evidence type="ECO:0000256" key="13">
    <source>
        <dbReference type="ARBA" id="ARBA00030612"/>
    </source>
</evidence>
<dbReference type="GO" id="GO:0009328">
    <property type="term" value="C:phenylalanine-tRNA ligase complex"/>
    <property type="evidence" value="ECO:0007669"/>
    <property type="project" value="TreeGrafter"/>
</dbReference>
<comment type="cofactor">
    <cofactor evidence="1">
        <name>Mg(2+)</name>
        <dbReference type="ChEBI" id="CHEBI:18420"/>
    </cofactor>
</comment>
<dbReference type="Gene3D" id="3.30.1370.240">
    <property type="match status" value="1"/>
</dbReference>
<keyword evidence="6 15" id="KW-0436">Ligase</keyword>
<dbReference type="PANTHER" id="PTHR11538">
    <property type="entry name" value="PHENYLALANYL-TRNA SYNTHETASE"/>
    <property type="match status" value="1"/>
</dbReference>
<dbReference type="FunFam" id="3.30.930.10:FF:000178">
    <property type="entry name" value="Phenylalanyl-tRNA synthetase subunit alpha"/>
    <property type="match status" value="1"/>
</dbReference>
<reference evidence="15 16" key="1">
    <citation type="journal article" date="2019" name="Plant Biotechnol. J.">
        <title>The red bayberry genome and genetic basis of sex determination.</title>
        <authorList>
            <person name="Jia H.M."/>
            <person name="Jia H.J."/>
            <person name="Cai Q.L."/>
            <person name="Wang Y."/>
            <person name="Zhao H.B."/>
            <person name="Yang W.F."/>
            <person name="Wang G.Y."/>
            <person name="Li Y.H."/>
            <person name="Zhan D.L."/>
            <person name="Shen Y.T."/>
            <person name="Niu Q.F."/>
            <person name="Chang L."/>
            <person name="Qiu J."/>
            <person name="Zhao L."/>
            <person name="Xie H.B."/>
            <person name="Fu W.Y."/>
            <person name="Jin J."/>
            <person name="Li X.W."/>
            <person name="Jiao Y."/>
            <person name="Zhou C.C."/>
            <person name="Tu T."/>
            <person name="Chai C.Y."/>
            <person name="Gao J.L."/>
            <person name="Fan L.J."/>
            <person name="van de Weg E."/>
            <person name="Wang J.Y."/>
            <person name="Gao Z.S."/>
        </authorList>
    </citation>
    <scope>NUCLEOTIDE SEQUENCE [LARGE SCALE GENOMIC DNA]</scope>
    <source>
        <tissue evidence="15">Leaves</tissue>
    </source>
</reference>
<feature type="domain" description="Aminoacyl-transfer RNA synthetases class-II family profile" evidence="14">
    <location>
        <begin position="348"/>
        <end position="472"/>
    </location>
</feature>
<dbReference type="GO" id="GO:0005524">
    <property type="term" value="F:ATP binding"/>
    <property type="evidence" value="ECO:0007669"/>
    <property type="project" value="UniProtKB-KW"/>
</dbReference>
<dbReference type="Gene3D" id="1.10.10.2330">
    <property type="match status" value="1"/>
</dbReference>
<dbReference type="GO" id="GO:0006432">
    <property type="term" value="P:phenylalanyl-tRNA aminoacylation"/>
    <property type="evidence" value="ECO:0007669"/>
    <property type="project" value="InterPro"/>
</dbReference>
<organism evidence="15 16">
    <name type="scientific">Morella rubra</name>
    <name type="common">Chinese bayberry</name>
    <dbReference type="NCBI Taxonomy" id="262757"/>
    <lineage>
        <taxon>Eukaryota</taxon>
        <taxon>Viridiplantae</taxon>
        <taxon>Streptophyta</taxon>
        <taxon>Embryophyta</taxon>
        <taxon>Tracheophyta</taxon>
        <taxon>Spermatophyta</taxon>
        <taxon>Magnoliopsida</taxon>
        <taxon>eudicotyledons</taxon>
        <taxon>Gunneridae</taxon>
        <taxon>Pentapetalae</taxon>
        <taxon>rosids</taxon>
        <taxon>fabids</taxon>
        <taxon>Fagales</taxon>
        <taxon>Myricaceae</taxon>
        <taxon>Morella</taxon>
    </lineage>
</organism>
<dbReference type="NCBIfam" id="TIGR00468">
    <property type="entry name" value="pheS"/>
    <property type="match status" value="1"/>
</dbReference>
<dbReference type="InterPro" id="IPR045864">
    <property type="entry name" value="aa-tRNA-synth_II/BPL/LPL"/>
</dbReference>
<name>A0A6A1V3I6_9ROSI</name>
<dbReference type="InterPro" id="IPR040724">
    <property type="entry name" value="PheRS_DBD1"/>
</dbReference>
<evidence type="ECO:0000313" key="15">
    <source>
        <dbReference type="EMBL" id="KAB1207279.1"/>
    </source>
</evidence>
<proteinExistence type="inferred from homology"/>
<evidence type="ECO:0000256" key="12">
    <source>
        <dbReference type="ARBA" id="ARBA00023146"/>
    </source>
</evidence>
<dbReference type="GO" id="GO:0004826">
    <property type="term" value="F:phenylalanine-tRNA ligase activity"/>
    <property type="evidence" value="ECO:0007669"/>
    <property type="project" value="UniProtKB-EC"/>
</dbReference>
<protein>
    <recommendedName>
        <fullName evidence="4">phenylalanine--tRNA ligase</fullName>
        <ecNumber evidence="4">6.1.1.20</ecNumber>
    </recommendedName>
    <alternativeName>
        <fullName evidence="13">Phenylalanyl-tRNA synthetase alpha subunit</fullName>
    </alternativeName>
</protein>
<keyword evidence="9" id="KW-0067">ATP-binding</keyword>
<dbReference type="GO" id="GO:0046872">
    <property type="term" value="F:metal ion binding"/>
    <property type="evidence" value="ECO:0007669"/>
    <property type="project" value="UniProtKB-KW"/>
</dbReference>
<dbReference type="GO" id="GO:0000049">
    <property type="term" value="F:tRNA binding"/>
    <property type="evidence" value="ECO:0007669"/>
    <property type="project" value="InterPro"/>
</dbReference>
<dbReference type="PROSITE" id="PS50862">
    <property type="entry name" value="AA_TRNA_LIGASE_II"/>
    <property type="match status" value="1"/>
</dbReference>
<evidence type="ECO:0000256" key="6">
    <source>
        <dbReference type="ARBA" id="ARBA00022598"/>
    </source>
</evidence>
<comment type="similarity">
    <text evidence="3">Belongs to the class-II aminoacyl-tRNA synthetase family. Phe-tRNA synthetase alpha subunit type 2 subfamily.</text>
</comment>
<dbReference type="OrthoDB" id="238316at2759"/>
<evidence type="ECO:0000313" key="16">
    <source>
        <dbReference type="Proteomes" id="UP000516437"/>
    </source>
</evidence>
<dbReference type="Pfam" id="PF18552">
    <property type="entry name" value="PheRS_DBD1"/>
    <property type="match status" value="1"/>
</dbReference>
<dbReference type="EMBL" id="RXIC02000025">
    <property type="protein sequence ID" value="KAB1207279.1"/>
    <property type="molecule type" value="Genomic_DNA"/>
</dbReference>
<keyword evidence="12" id="KW-0030">Aminoacyl-tRNA synthetase</keyword>
<keyword evidence="8" id="KW-0547">Nucleotide-binding</keyword>
<dbReference type="AlphaFoldDB" id="A0A6A1V3I6"/>
<keyword evidence="10" id="KW-0460">Magnesium</keyword>
<evidence type="ECO:0000256" key="2">
    <source>
        <dbReference type="ARBA" id="ARBA00004496"/>
    </source>
</evidence>
<evidence type="ECO:0000256" key="9">
    <source>
        <dbReference type="ARBA" id="ARBA00022840"/>
    </source>
</evidence>
<dbReference type="CDD" id="cd00496">
    <property type="entry name" value="PheRS_alpha_core"/>
    <property type="match status" value="1"/>
</dbReference>
<dbReference type="Pfam" id="PF18553">
    <property type="entry name" value="PheRS_DBD3"/>
    <property type="match status" value="1"/>
</dbReference>
<evidence type="ECO:0000256" key="7">
    <source>
        <dbReference type="ARBA" id="ARBA00022723"/>
    </source>
</evidence>
<comment type="subcellular location">
    <subcellularLocation>
        <location evidence="2">Cytoplasm</location>
    </subcellularLocation>
</comment>
<dbReference type="InterPro" id="IPR006195">
    <property type="entry name" value="aa-tRNA-synth_II"/>
</dbReference>
<dbReference type="InterPro" id="IPR004529">
    <property type="entry name" value="Phe-tRNA-synth_IIc_asu"/>
</dbReference>
<evidence type="ECO:0000256" key="11">
    <source>
        <dbReference type="ARBA" id="ARBA00022917"/>
    </source>
</evidence>
<dbReference type="GO" id="GO:0005829">
    <property type="term" value="C:cytosol"/>
    <property type="evidence" value="ECO:0007669"/>
    <property type="project" value="TreeGrafter"/>
</dbReference>
<dbReference type="EC" id="6.1.1.20" evidence="4"/>
<dbReference type="Proteomes" id="UP000516437">
    <property type="component" value="Chromosome 7"/>
</dbReference>
<keyword evidence="7" id="KW-0479">Metal-binding</keyword>
<keyword evidence="5" id="KW-0963">Cytoplasm</keyword>
<keyword evidence="16" id="KW-1185">Reference proteome</keyword>
<dbReference type="InterPro" id="IPR040725">
    <property type="entry name" value="PheRS_DBD3"/>
</dbReference>
<dbReference type="NCBIfam" id="NF003210">
    <property type="entry name" value="PRK04172.1"/>
    <property type="match status" value="1"/>
</dbReference>
<dbReference type="FunFam" id="1.10.10.2330:FF:000004">
    <property type="entry name" value="Phenylalanine--tRNA ligase alpha subunit, cytoplasmic"/>
    <property type="match status" value="1"/>
</dbReference>
<evidence type="ECO:0000256" key="10">
    <source>
        <dbReference type="ARBA" id="ARBA00022842"/>
    </source>
</evidence>
<dbReference type="SUPFAM" id="SSF55681">
    <property type="entry name" value="Class II aaRS and biotin synthetases"/>
    <property type="match status" value="1"/>
</dbReference>
<evidence type="ECO:0000256" key="1">
    <source>
        <dbReference type="ARBA" id="ARBA00001946"/>
    </source>
</evidence>
<dbReference type="PANTHER" id="PTHR11538:SF40">
    <property type="entry name" value="PHENYLALANINE--TRNA LIGASE ALPHA SUBUNIT"/>
    <property type="match status" value="1"/>
</dbReference>
<sequence>MAEEKILGYLAKNDEIVDSGGFAAQHALDHDEVVNVIKSLHGFRYVDAQDIKRETWVLTDEGMAYATAGSPEVQLFLAIPPEGIPREELQKKLDPLLFKIGCAQAAKNKWIEMGKQLVSRKVQHVDDRVKDLLLQIKDGQVVDQDDIKALKGRKLIAPQTWNGYSVKKGPDYAPQRKKFVADLTREMLQSGEWKNLEFKEYNFNAKVSSGPLLVDYPSNYLKLMDSGHGGIEKIFHRDICAEIRFEEMPTDRYVESSFWNFDALFQPQQHPARDSHDTFYLKVPSTTKELPEDYVERVKRVHESGGYGSRGYEYDWSREEANKNLLRTHTTAVSARMLYTLAQKPFTPKRYFSIDRVFRNEAVDRTHLAEFHQIEGVICDRGLTLGDLIGVLHDFFSRLGMTKLRFKPAYNPYTEPSMEIFSYHEGFGKWVEVGNSGMFRPEMLLPMGLPEDVRVIAWGLSLERYEKILFLA</sequence>
<evidence type="ECO:0000259" key="14">
    <source>
        <dbReference type="PROSITE" id="PS50862"/>
    </source>
</evidence>
<evidence type="ECO:0000256" key="5">
    <source>
        <dbReference type="ARBA" id="ARBA00022490"/>
    </source>
</evidence>